<sequence>MKNYGLFKTIGLVIVTCLILGCSGEDGEIGPEGPQGEQGEQGLQGEPGNSNVIASEWFGIETWEDDRPFGKLHPILELTNAQLERAVILVYRKDTYSPGFSLINMLPTETVRTRTRINIPVPENQLEIIVESLSNDFEVPSNEYLPPEIQFRYVILEPPSTSGKVPSVDFSKMTYEEVVDYLGLKS</sequence>
<evidence type="ECO:0000313" key="2">
    <source>
        <dbReference type="EMBL" id="SHG30052.1"/>
    </source>
</evidence>
<proteinExistence type="predicted"/>
<dbReference type="RefSeq" id="WP_073176623.1">
    <property type="nucleotide sequence ID" value="NZ_FQWL01000001.1"/>
</dbReference>
<evidence type="ECO:0000256" key="1">
    <source>
        <dbReference type="SAM" id="MobiDB-lite"/>
    </source>
</evidence>
<name>A0A1M5IP11_9FLAO</name>
<feature type="region of interest" description="Disordered" evidence="1">
    <location>
        <begin position="28"/>
        <end position="48"/>
    </location>
</feature>
<feature type="compositionally biased region" description="Low complexity" evidence="1">
    <location>
        <begin position="31"/>
        <end position="48"/>
    </location>
</feature>
<evidence type="ECO:0000313" key="3">
    <source>
        <dbReference type="Proteomes" id="UP000184532"/>
    </source>
</evidence>
<keyword evidence="3" id="KW-1185">Reference proteome</keyword>
<reference evidence="3" key="1">
    <citation type="submission" date="2016-11" db="EMBL/GenBank/DDBJ databases">
        <authorList>
            <person name="Varghese N."/>
            <person name="Submissions S."/>
        </authorList>
    </citation>
    <scope>NUCLEOTIDE SEQUENCE [LARGE SCALE GENOMIC DNA]</scope>
    <source>
        <strain evidence="3">DSM 22638</strain>
    </source>
</reference>
<dbReference type="OrthoDB" id="679784at2"/>
<dbReference type="EMBL" id="FQWL01000001">
    <property type="protein sequence ID" value="SHG30052.1"/>
    <property type="molecule type" value="Genomic_DNA"/>
</dbReference>
<evidence type="ECO:0008006" key="4">
    <source>
        <dbReference type="Google" id="ProtNLM"/>
    </source>
</evidence>
<dbReference type="Proteomes" id="UP000184532">
    <property type="component" value="Unassembled WGS sequence"/>
</dbReference>
<protein>
    <recommendedName>
        <fullName evidence="4">Collagen triple helix repeat-containing protein</fullName>
    </recommendedName>
</protein>
<dbReference type="AlphaFoldDB" id="A0A1M5IP11"/>
<gene>
    <name evidence="2" type="ORF">SAMN04488116_0839</name>
</gene>
<dbReference type="PROSITE" id="PS51257">
    <property type="entry name" value="PROKAR_LIPOPROTEIN"/>
    <property type="match status" value="1"/>
</dbReference>
<organism evidence="2 3">
    <name type="scientific">Flagellimonas flava</name>
    <dbReference type="NCBI Taxonomy" id="570519"/>
    <lineage>
        <taxon>Bacteria</taxon>
        <taxon>Pseudomonadati</taxon>
        <taxon>Bacteroidota</taxon>
        <taxon>Flavobacteriia</taxon>
        <taxon>Flavobacteriales</taxon>
        <taxon>Flavobacteriaceae</taxon>
        <taxon>Flagellimonas</taxon>
    </lineage>
</organism>
<dbReference type="STRING" id="570519.SAMN04488116_0839"/>
<dbReference type="Gene3D" id="1.20.5.320">
    <property type="entry name" value="6-Phosphogluconate Dehydrogenase, domain 3"/>
    <property type="match status" value="1"/>
</dbReference>
<accession>A0A1M5IP11</accession>